<evidence type="ECO:0000256" key="2">
    <source>
        <dbReference type="ARBA" id="ARBA00022643"/>
    </source>
</evidence>
<feature type="domain" description="NADPH-dependent FMN reductase-like" evidence="3">
    <location>
        <begin position="1"/>
        <end position="114"/>
    </location>
</feature>
<dbReference type="AlphaFoldDB" id="A0A1D8GN11"/>
<keyword evidence="5" id="KW-1185">Reference proteome</keyword>
<dbReference type="KEGG" id="gfe:Gferi_23830"/>
<dbReference type="STRING" id="1424294.Gferi_23830"/>
<dbReference type="SUPFAM" id="SSF52218">
    <property type="entry name" value="Flavoproteins"/>
    <property type="match status" value="1"/>
</dbReference>
<evidence type="ECO:0000259" key="3">
    <source>
        <dbReference type="Pfam" id="PF03358"/>
    </source>
</evidence>
<accession>A0A1D8GN11</accession>
<dbReference type="InterPro" id="IPR029039">
    <property type="entry name" value="Flavoprotein-like_sf"/>
</dbReference>
<name>A0A1D8GN11_9FIRM</name>
<dbReference type="Proteomes" id="UP000095743">
    <property type="component" value="Chromosome"/>
</dbReference>
<dbReference type="PANTHER" id="PTHR43278:SF2">
    <property type="entry name" value="IRON-SULFUR FLAVOPROTEIN"/>
    <property type="match status" value="1"/>
</dbReference>
<dbReference type="Gene3D" id="3.40.50.360">
    <property type="match status" value="1"/>
</dbReference>
<dbReference type="InterPro" id="IPR005025">
    <property type="entry name" value="FMN_Rdtase-like_dom"/>
</dbReference>
<keyword evidence="1" id="KW-0285">Flavoprotein</keyword>
<evidence type="ECO:0000313" key="4">
    <source>
        <dbReference type="EMBL" id="AOT72309.1"/>
    </source>
</evidence>
<dbReference type="GO" id="GO:0016491">
    <property type="term" value="F:oxidoreductase activity"/>
    <property type="evidence" value="ECO:0007669"/>
    <property type="project" value="InterPro"/>
</dbReference>
<dbReference type="Pfam" id="PF03358">
    <property type="entry name" value="FMN_red"/>
    <property type="match status" value="1"/>
</dbReference>
<reference evidence="4 5" key="1">
    <citation type="submission" date="2016-09" db="EMBL/GenBank/DDBJ databases">
        <title>Genomic analysis reveals versatility of anaerobic energy metabolism of Geosporobacter ferrireducens IRF9 of phylum Firmicutes.</title>
        <authorList>
            <person name="Kim S.-J."/>
        </authorList>
    </citation>
    <scope>NUCLEOTIDE SEQUENCE [LARGE SCALE GENOMIC DNA]</scope>
    <source>
        <strain evidence="4 5">IRF9</strain>
    </source>
</reference>
<keyword evidence="2" id="KW-0288">FMN</keyword>
<proteinExistence type="predicted"/>
<sequence length="219" mass="24957">MKVIAFNGSPRKNWNTATLLNHTLEGAASQGAETELIHLYDYNYKGCISCFACKLKGAKNYGKCAVNDDLKSILKKVEEVDAIILGSPIYFGMTTGEIRSFLERLMFQYLVYDANYTSLFKRKIQTGFIYTMNVNQSRIGELGYEQNLRGTEMAMKRIFGASESLFVTDTYQFDDYSKYETSGLNEVEKAKRRKAVFPEDCKKAFEMGVRFAQQSTLLK</sequence>
<dbReference type="InterPro" id="IPR051796">
    <property type="entry name" value="ISF_SsuE-like"/>
</dbReference>
<gene>
    <name evidence="4" type="ORF">Gferi_23830</name>
</gene>
<evidence type="ECO:0000256" key="1">
    <source>
        <dbReference type="ARBA" id="ARBA00022630"/>
    </source>
</evidence>
<dbReference type="OrthoDB" id="6398207at2"/>
<evidence type="ECO:0000313" key="5">
    <source>
        <dbReference type="Proteomes" id="UP000095743"/>
    </source>
</evidence>
<protein>
    <submittedName>
        <fullName evidence="4">Flavodoxin</fullName>
    </submittedName>
</protein>
<dbReference type="RefSeq" id="WP_069980618.1">
    <property type="nucleotide sequence ID" value="NZ_CP017269.1"/>
</dbReference>
<dbReference type="PANTHER" id="PTHR43278">
    <property type="entry name" value="NAD(P)H-DEPENDENT FMN-CONTAINING OXIDOREDUCTASE YWQN-RELATED"/>
    <property type="match status" value="1"/>
</dbReference>
<organism evidence="4 5">
    <name type="scientific">Geosporobacter ferrireducens</name>
    <dbReference type="NCBI Taxonomy" id="1424294"/>
    <lineage>
        <taxon>Bacteria</taxon>
        <taxon>Bacillati</taxon>
        <taxon>Bacillota</taxon>
        <taxon>Clostridia</taxon>
        <taxon>Peptostreptococcales</taxon>
        <taxon>Thermotaleaceae</taxon>
        <taxon>Geosporobacter</taxon>
    </lineage>
</organism>
<dbReference type="EMBL" id="CP017269">
    <property type="protein sequence ID" value="AOT72309.1"/>
    <property type="molecule type" value="Genomic_DNA"/>
</dbReference>